<dbReference type="PROSITE" id="PS00028">
    <property type="entry name" value="ZINC_FINGER_C2H2_1"/>
    <property type="match status" value="7"/>
</dbReference>
<dbReference type="PANTHER" id="PTHR24393">
    <property type="entry name" value="ZINC FINGER PROTEIN"/>
    <property type="match status" value="1"/>
</dbReference>
<keyword evidence="10" id="KW-1185">Reference proteome</keyword>
<reference evidence="9 10" key="1">
    <citation type="submission" date="2021-06" db="EMBL/GenBank/DDBJ databases">
        <authorList>
            <person name="Palmer J.M."/>
        </authorList>
    </citation>
    <scope>NUCLEOTIDE SEQUENCE [LARGE SCALE GENOMIC DNA]</scope>
    <source>
        <strain evidence="9 10">CL_MEX2019</strain>
        <tissue evidence="9">Muscle</tissue>
    </source>
</reference>
<dbReference type="Gene3D" id="3.30.160.60">
    <property type="entry name" value="Classic Zinc Finger"/>
    <property type="match status" value="7"/>
</dbReference>
<dbReference type="SUPFAM" id="SSF57667">
    <property type="entry name" value="beta-beta-alpha zinc fingers"/>
    <property type="match status" value="4"/>
</dbReference>
<evidence type="ECO:0000256" key="2">
    <source>
        <dbReference type="ARBA" id="ARBA00022737"/>
    </source>
</evidence>
<organism evidence="9 10">
    <name type="scientific">Characodon lateralis</name>
    <dbReference type="NCBI Taxonomy" id="208331"/>
    <lineage>
        <taxon>Eukaryota</taxon>
        <taxon>Metazoa</taxon>
        <taxon>Chordata</taxon>
        <taxon>Craniata</taxon>
        <taxon>Vertebrata</taxon>
        <taxon>Euteleostomi</taxon>
        <taxon>Actinopterygii</taxon>
        <taxon>Neopterygii</taxon>
        <taxon>Teleostei</taxon>
        <taxon>Neoteleostei</taxon>
        <taxon>Acanthomorphata</taxon>
        <taxon>Ovalentaria</taxon>
        <taxon>Atherinomorphae</taxon>
        <taxon>Cyprinodontiformes</taxon>
        <taxon>Goodeidae</taxon>
        <taxon>Characodon</taxon>
    </lineage>
</organism>
<keyword evidence="1" id="KW-0479">Metal-binding</keyword>
<dbReference type="InterPro" id="IPR056436">
    <property type="entry name" value="Znf-C2H2_ZIC1-5/GLI1-3-like"/>
</dbReference>
<evidence type="ECO:0000256" key="7">
    <source>
        <dbReference type="SAM" id="MobiDB-lite"/>
    </source>
</evidence>
<feature type="domain" description="C2H2-type" evidence="8">
    <location>
        <begin position="406"/>
        <end position="433"/>
    </location>
</feature>
<gene>
    <name evidence="9" type="ORF">CHARACLAT_026775</name>
</gene>
<keyword evidence="5" id="KW-0539">Nucleus</keyword>
<dbReference type="Proteomes" id="UP001352852">
    <property type="component" value="Unassembled WGS sequence"/>
</dbReference>
<feature type="domain" description="C2H2-type" evidence="8">
    <location>
        <begin position="322"/>
        <end position="349"/>
    </location>
</feature>
<dbReference type="EMBL" id="JAHUTJ010044265">
    <property type="protein sequence ID" value="MED6281924.1"/>
    <property type="molecule type" value="Genomic_DNA"/>
</dbReference>
<feature type="domain" description="C2H2-type" evidence="8">
    <location>
        <begin position="490"/>
        <end position="516"/>
    </location>
</feature>
<feature type="region of interest" description="Disordered" evidence="7">
    <location>
        <begin position="1"/>
        <end position="82"/>
    </location>
</feature>
<evidence type="ECO:0000256" key="4">
    <source>
        <dbReference type="ARBA" id="ARBA00022833"/>
    </source>
</evidence>
<proteinExistence type="predicted"/>
<name>A0ABU7E5R4_9TELE</name>
<dbReference type="InterPro" id="IPR036236">
    <property type="entry name" value="Znf_C2H2_sf"/>
</dbReference>
<evidence type="ECO:0000256" key="5">
    <source>
        <dbReference type="ARBA" id="ARBA00023242"/>
    </source>
</evidence>
<comment type="caution">
    <text evidence="9">The sequence shown here is derived from an EMBL/GenBank/DDBJ whole genome shotgun (WGS) entry which is preliminary data.</text>
</comment>
<feature type="domain" description="C2H2-type" evidence="8">
    <location>
        <begin position="434"/>
        <end position="461"/>
    </location>
</feature>
<feature type="domain" description="C2H2-type" evidence="8">
    <location>
        <begin position="462"/>
        <end position="489"/>
    </location>
</feature>
<feature type="domain" description="C2H2-type" evidence="8">
    <location>
        <begin position="350"/>
        <end position="377"/>
    </location>
</feature>
<dbReference type="PROSITE" id="PS50157">
    <property type="entry name" value="ZINC_FINGER_C2H2_2"/>
    <property type="match status" value="7"/>
</dbReference>
<dbReference type="SMART" id="SM00614">
    <property type="entry name" value="ZnF_BED"/>
    <property type="match status" value="2"/>
</dbReference>
<dbReference type="Pfam" id="PF13894">
    <property type="entry name" value="zf-C2H2_4"/>
    <property type="match status" value="1"/>
</dbReference>
<protein>
    <recommendedName>
        <fullName evidence="8">C2H2-type domain-containing protein</fullName>
    </recommendedName>
</protein>
<evidence type="ECO:0000256" key="3">
    <source>
        <dbReference type="ARBA" id="ARBA00022771"/>
    </source>
</evidence>
<evidence type="ECO:0000256" key="6">
    <source>
        <dbReference type="PROSITE-ProRule" id="PRU00042"/>
    </source>
</evidence>
<keyword evidence="4" id="KW-0862">Zinc</keyword>
<evidence type="ECO:0000313" key="9">
    <source>
        <dbReference type="EMBL" id="MED6281924.1"/>
    </source>
</evidence>
<dbReference type="Pfam" id="PF23561">
    <property type="entry name" value="zf-C2H2_15"/>
    <property type="match status" value="1"/>
</dbReference>
<keyword evidence="3 6" id="KW-0863">Zinc-finger</keyword>
<feature type="region of interest" description="Disordered" evidence="7">
    <location>
        <begin position="278"/>
        <end position="302"/>
    </location>
</feature>
<sequence length="516" mass="59151">MMSFFQVLTEESSSAREEEADAPAGAQMTQHFLQHTGPCFRSREPPQPHVIKHKEVLTDQQLWNQERNHSLDKEEPEPVQTELELGEPELIQIKAEPDESEPLQTKMELEEPALLDTKVEEIDGLPRQLEMNWKPGTNVHRRELSHGHVNKEQEFLTDQPLWNQERNCSLKQEEPEPSQIKDVEELCISQEEELLLMNPKSLTHMVTPACKESEQSNPEPDTDQLHLLNSSEDEIQGQEGCKQVNLGLNFNKMFPLKYESTSHAGSKHFLDACGQKVPTSSSSLEFSHKTEETRDGSNTDGDISHLTLTKSDQIFHSGKKLHLCNICEKSFRHKGNLLCHMRTHTGEKPYPCSECGKRFSQRGSLTKHKKRHADEKLHSCDECGKWFYQRASLLLHMRTHTGEKPYSCNECRKSFNQRGGLMKHKKTHTGEKPHCCKECGKDFTVKFNLLVHMRTHTGEKPFCCKECGRSFSVKSSLLGHMTTHTGAKPYFCQICGRNFSRGSNMKSHMRTHKDEI</sequence>
<feature type="compositionally biased region" description="Basic and acidic residues" evidence="7">
    <location>
        <begin position="286"/>
        <end position="297"/>
    </location>
</feature>
<evidence type="ECO:0000256" key="1">
    <source>
        <dbReference type="ARBA" id="ARBA00022723"/>
    </source>
</evidence>
<dbReference type="Pfam" id="PF00096">
    <property type="entry name" value="zf-C2H2"/>
    <property type="match status" value="4"/>
</dbReference>
<dbReference type="InterPro" id="IPR013087">
    <property type="entry name" value="Znf_C2H2_type"/>
</dbReference>
<evidence type="ECO:0000259" key="8">
    <source>
        <dbReference type="PROSITE" id="PS50157"/>
    </source>
</evidence>
<dbReference type="SMART" id="SM00355">
    <property type="entry name" value="ZnF_C2H2"/>
    <property type="match status" value="7"/>
</dbReference>
<dbReference type="PANTHER" id="PTHR24393:SF151">
    <property type="entry name" value="C2H2-TYPE DOMAIN-CONTAINING PROTEIN"/>
    <property type="match status" value="1"/>
</dbReference>
<feature type="domain" description="C2H2-type" evidence="8">
    <location>
        <begin position="378"/>
        <end position="405"/>
    </location>
</feature>
<evidence type="ECO:0000313" key="10">
    <source>
        <dbReference type="Proteomes" id="UP001352852"/>
    </source>
</evidence>
<keyword evidence="2" id="KW-0677">Repeat</keyword>
<accession>A0ABU7E5R4</accession>